<keyword evidence="8" id="KW-1015">Disulfide bond</keyword>
<dbReference type="PROSITE" id="PS00279">
    <property type="entry name" value="MACPF_1"/>
    <property type="match status" value="1"/>
</dbReference>
<evidence type="ECO:0000256" key="5">
    <source>
        <dbReference type="ARBA" id="ARBA00022729"/>
    </source>
</evidence>
<evidence type="ECO:0000256" key="8">
    <source>
        <dbReference type="ARBA" id="ARBA00023157"/>
    </source>
</evidence>
<dbReference type="GO" id="GO:0001913">
    <property type="term" value="P:T cell mediated cytotoxicity"/>
    <property type="evidence" value="ECO:0007669"/>
    <property type="project" value="TreeGrafter"/>
</dbReference>
<feature type="chain" id="PRO_5035255624" description="Perforin-1-like" evidence="9">
    <location>
        <begin position="17"/>
        <end position="541"/>
    </location>
</feature>
<dbReference type="GO" id="GO:0001771">
    <property type="term" value="P:immunological synapse formation"/>
    <property type="evidence" value="ECO:0007669"/>
    <property type="project" value="TreeGrafter"/>
</dbReference>
<dbReference type="AlphaFoldDB" id="A0A8J6BB85"/>
<dbReference type="Pfam" id="PF00168">
    <property type="entry name" value="C2"/>
    <property type="match status" value="1"/>
</dbReference>
<accession>A0A8J6BB85</accession>
<evidence type="ECO:0000256" key="1">
    <source>
        <dbReference type="ARBA" id="ARBA00004370"/>
    </source>
</evidence>
<reference evidence="12" key="1">
    <citation type="thesis" date="2020" institute="ProQuest LLC" country="789 East Eisenhower Parkway, Ann Arbor, MI, USA">
        <title>Comparative Genomics and Chromosome Evolution.</title>
        <authorList>
            <person name="Mudd A.B."/>
        </authorList>
    </citation>
    <scope>NUCLEOTIDE SEQUENCE</scope>
    <source>
        <strain evidence="12">HN-11 Male</strain>
        <tissue evidence="12">Kidney and liver</tissue>
    </source>
</reference>
<dbReference type="GO" id="GO:0016020">
    <property type="term" value="C:membrane"/>
    <property type="evidence" value="ECO:0007669"/>
    <property type="project" value="UniProtKB-SubCell"/>
</dbReference>
<dbReference type="PROSITE" id="PS51412">
    <property type="entry name" value="MACPF_2"/>
    <property type="match status" value="1"/>
</dbReference>
<dbReference type="PANTHER" id="PTHR46096">
    <property type="entry name" value="PERFORIN-1"/>
    <property type="match status" value="1"/>
</dbReference>
<evidence type="ECO:0000259" key="10">
    <source>
        <dbReference type="PROSITE" id="PS50004"/>
    </source>
</evidence>
<dbReference type="EMBL" id="WNTK01001980">
    <property type="protein sequence ID" value="KAG9466559.1"/>
    <property type="molecule type" value="Genomic_DNA"/>
</dbReference>
<evidence type="ECO:0008006" key="14">
    <source>
        <dbReference type="Google" id="ProtNLM"/>
    </source>
</evidence>
<dbReference type="Proteomes" id="UP000770717">
    <property type="component" value="Unassembled WGS sequence"/>
</dbReference>
<keyword evidence="13" id="KW-1185">Reference proteome</keyword>
<protein>
    <recommendedName>
        <fullName evidence="14">Perforin-1-like</fullName>
    </recommendedName>
</protein>
<evidence type="ECO:0000256" key="4">
    <source>
        <dbReference type="ARBA" id="ARBA00022525"/>
    </source>
</evidence>
<comment type="similarity">
    <text evidence="3">Belongs to the complement C6/C7/C8/C9 family.</text>
</comment>
<evidence type="ECO:0000259" key="11">
    <source>
        <dbReference type="PROSITE" id="PS51412"/>
    </source>
</evidence>
<dbReference type="SMART" id="SM00239">
    <property type="entry name" value="C2"/>
    <property type="match status" value="1"/>
</dbReference>
<keyword evidence="4" id="KW-0964">Secreted</keyword>
<dbReference type="PROSITE" id="PS50004">
    <property type="entry name" value="C2"/>
    <property type="match status" value="1"/>
</dbReference>
<dbReference type="Pfam" id="PF01823">
    <property type="entry name" value="MACPF"/>
    <property type="match status" value="1"/>
</dbReference>
<evidence type="ECO:0000256" key="9">
    <source>
        <dbReference type="SAM" id="SignalP"/>
    </source>
</evidence>
<evidence type="ECO:0000256" key="7">
    <source>
        <dbReference type="ARBA" id="ARBA00023136"/>
    </source>
</evidence>
<dbReference type="GO" id="GO:0022829">
    <property type="term" value="F:wide pore channel activity"/>
    <property type="evidence" value="ECO:0007669"/>
    <property type="project" value="TreeGrafter"/>
</dbReference>
<evidence type="ECO:0000313" key="13">
    <source>
        <dbReference type="Proteomes" id="UP000770717"/>
    </source>
</evidence>
<dbReference type="InterPro" id="IPR052784">
    <property type="entry name" value="Perforin-1_pore-forming"/>
</dbReference>
<dbReference type="InterPro" id="IPR035892">
    <property type="entry name" value="C2_domain_sf"/>
</dbReference>
<keyword evidence="5 9" id="KW-0732">Signal</keyword>
<feature type="domain" description="C2" evidence="10">
    <location>
        <begin position="396"/>
        <end position="513"/>
    </location>
</feature>
<organism evidence="12 13">
    <name type="scientific">Eleutherodactylus coqui</name>
    <name type="common">Puerto Rican coqui</name>
    <dbReference type="NCBI Taxonomy" id="57060"/>
    <lineage>
        <taxon>Eukaryota</taxon>
        <taxon>Metazoa</taxon>
        <taxon>Chordata</taxon>
        <taxon>Craniata</taxon>
        <taxon>Vertebrata</taxon>
        <taxon>Euteleostomi</taxon>
        <taxon>Amphibia</taxon>
        <taxon>Batrachia</taxon>
        <taxon>Anura</taxon>
        <taxon>Neobatrachia</taxon>
        <taxon>Hyloidea</taxon>
        <taxon>Eleutherodactylidae</taxon>
        <taxon>Eleutherodactylinae</taxon>
        <taxon>Eleutherodactylus</taxon>
        <taxon>Eleutherodactylus</taxon>
    </lineage>
</organism>
<dbReference type="PANTHER" id="PTHR46096:SF3">
    <property type="entry name" value="PERFORIN-1"/>
    <property type="match status" value="1"/>
</dbReference>
<gene>
    <name evidence="12" type="ORF">GDO78_016421</name>
</gene>
<evidence type="ECO:0000313" key="12">
    <source>
        <dbReference type="EMBL" id="KAG9466559.1"/>
    </source>
</evidence>
<dbReference type="SUPFAM" id="SSF49562">
    <property type="entry name" value="C2 domain (Calcium/lipid-binding domain, CaLB)"/>
    <property type="match status" value="1"/>
</dbReference>
<feature type="domain" description="MACPF" evidence="11">
    <location>
        <begin position="29"/>
        <end position="376"/>
    </location>
</feature>
<comment type="subcellular location">
    <subcellularLocation>
        <location evidence="1">Membrane</location>
    </subcellularLocation>
    <subcellularLocation>
        <location evidence="2">Secreted</location>
    </subcellularLocation>
</comment>
<dbReference type="SMART" id="SM00457">
    <property type="entry name" value="MACPF"/>
    <property type="match status" value="1"/>
</dbReference>
<evidence type="ECO:0000256" key="3">
    <source>
        <dbReference type="ARBA" id="ARBA00009214"/>
    </source>
</evidence>
<dbReference type="GO" id="GO:0031640">
    <property type="term" value="P:killing of cells of another organism"/>
    <property type="evidence" value="ECO:0007669"/>
    <property type="project" value="UniProtKB-KW"/>
</dbReference>
<dbReference type="GO" id="GO:0005576">
    <property type="term" value="C:extracellular region"/>
    <property type="evidence" value="ECO:0007669"/>
    <property type="project" value="UniProtKB-SubCell"/>
</dbReference>
<dbReference type="GO" id="GO:0051607">
    <property type="term" value="P:defense response to virus"/>
    <property type="evidence" value="ECO:0007669"/>
    <property type="project" value="TreeGrafter"/>
</dbReference>
<sequence>MFFILLLFIAVSHTSTQSPPPLTSACRSAGIKECNKLQFVPGHTLLGEGLDIVTMKKKGSYLLNLQKVITSKKTCTVCSNPYMKKAWQKLPLGVVDWRPQSICFKKVSGETSRSTSSLAEESASSIQNNWEVGLELHHKSVDAKMVLAGSQSQLAQFGQIKSSVDRYTFIKHQLSCIYYGLRLSHTPPLSQEFNKTLESLPATYDTKSQDKYRHLIATYGTHYISQANIGGEAHQVTAIRTCHATMDGVSLDELKDCLSIEASVAINGKGEVNAKASACKDLSNKANHGESFHQTYNERIWKITGGEITYDLLSFDSKNSDSSSSFEKWMDSLKIHPDIVSYSVEPIHNLVRFKGPQRENLKKAVSDYIMEKALRQNCSCPSGSVLSPGAECSCVCQGNDHRSSNCCPSKKGYAKLVVNIQSAANLWGDYTSKTDAYVVVSYGTAKARTITIWNNNNPTWKSRFDLGILELSSAPLLKIEVWDEDNQYDDDLLGACTKNVNSGTKSEVCYLQHGSVSFVVSAECVTHLTGHLCREYTASTK</sequence>
<feature type="signal peptide" evidence="9">
    <location>
        <begin position="1"/>
        <end position="16"/>
    </location>
</feature>
<evidence type="ECO:0000256" key="2">
    <source>
        <dbReference type="ARBA" id="ARBA00004613"/>
    </source>
</evidence>
<proteinExistence type="inferred from homology"/>
<comment type="caution">
    <text evidence="12">The sequence shown here is derived from an EMBL/GenBank/DDBJ whole genome shotgun (WGS) entry which is preliminary data.</text>
</comment>
<dbReference type="Gene3D" id="2.60.40.150">
    <property type="entry name" value="C2 domain"/>
    <property type="match status" value="1"/>
</dbReference>
<keyword evidence="7" id="KW-0472">Membrane</keyword>
<evidence type="ECO:0000256" key="6">
    <source>
        <dbReference type="ARBA" id="ARBA00022852"/>
    </source>
</evidence>
<dbReference type="InterPro" id="IPR020863">
    <property type="entry name" value="MACPF_CS"/>
</dbReference>
<name>A0A8J6BB85_ELECQ</name>
<dbReference type="OrthoDB" id="1366754at2759"/>
<keyword evidence="6" id="KW-0204">Cytolysis</keyword>
<dbReference type="InterPro" id="IPR020864">
    <property type="entry name" value="MACPF"/>
</dbReference>
<dbReference type="InterPro" id="IPR000008">
    <property type="entry name" value="C2_dom"/>
</dbReference>